<feature type="region of interest" description="Disordered" evidence="2">
    <location>
        <begin position="319"/>
        <end position="358"/>
    </location>
</feature>
<feature type="compositionally biased region" description="Acidic residues" evidence="2">
    <location>
        <begin position="320"/>
        <end position="331"/>
    </location>
</feature>
<dbReference type="Pfam" id="PF01509">
    <property type="entry name" value="TruB_N"/>
    <property type="match status" value="1"/>
</dbReference>
<dbReference type="PANTHER" id="PTHR13195:SF0">
    <property type="entry name" value="PSEUDOURIDYLATE SYNTHASE TRUB2, MITOCHONDRIAL"/>
    <property type="match status" value="1"/>
</dbReference>
<feature type="domain" description="Pseudouridine synthase II N-terminal" evidence="3">
    <location>
        <begin position="132"/>
        <end position="234"/>
    </location>
</feature>
<evidence type="ECO:0000259" key="3">
    <source>
        <dbReference type="Pfam" id="PF01509"/>
    </source>
</evidence>
<dbReference type="GO" id="GO:0006396">
    <property type="term" value="P:RNA processing"/>
    <property type="evidence" value="ECO:0007669"/>
    <property type="project" value="InterPro"/>
</dbReference>
<dbReference type="PANTHER" id="PTHR13195">
    <property type="entry name" value="PSEUDOURIDINE SYNTHASE-RELATED"/>
    <property type="match status" value="1"/>
</dbReference>
<reference evidence="5" key="1">
    <citation type="submission" date="2019-12" db="UniProtKB">
        <authorList>
            <consortium name="WormBaseParasite"/>
        </authorList>
    </citation>
    <scope>IDENTIFICATION</scope>
</reference>
<name>A0A5S6R5H8_TRIMR</name>
<comment type="similarity">
    <text evidence="1">Belongs to the pseudouridine synthase TruB family.</text>
</comment>
<keyword evidence="4" id="KW-1185">Reference proteome</keyword>
<dbReference type="AlphaFoldDB" id="A0A5S6R5H8"/>
<dbReference type="WBParaSite" id="TMUE_3000014467.1">
    <property type="protein sequence ID" value="TMUE_3000014467.1"/>
    <property type="gene ID" value="WBGene00285862"/>
</dbReference>
<evidence type="ECO:0000256" key="2">
    <source>
        <dbReference type="SAM" id="MobiDB-lite"/>
    </source>
</evidence>
<proteinExistence type="inferred from homology"/>
<organism evidence="4 5">
    <name type="scientific">Trichuris muris</name>
    <name type="common">Mouse whipworm</name>
    <dbReference type="NCBI Taxonomy" id="70415"/>
    <lineage>
        <taxon>Eukaryota</taxon>
        <taxon>Metazoa</taxon>
        <taxon>Ecdysozoa</taxon>
        <taxon>Nematoda</taxon>
        <taxon>Enoplea</taxon>
        <taxon>Dorylaimia</taxon>
        <taxon>Trichinellida</taxon>
        <taxon>Trichuridae</taxon>
        <taxon>Trichuris</taxon>
    </lineage>
</organism>
<dbReference type="GO" id="GO:0003723">
    <property type="term" value="F:RNA binding"/>
    <property type="evidence" value="ECO:0007669"/>
    <property type="project" value="InterPro"/>
</dbReference>
<dbReference type="InterPro" id="IPR002501">
    <property type="entry name" value="PsdUridine_synth_N"/>
</dbReference>
<dbReference type="GO" id="GO:0001522">
    <property type="term" value="P:pseudouridine synthesis"/>
    <property type="evidence" value="ECO:0007669"/>
    <property type="project" value="InterPro"/>
</dbReference>
<protein>
    <submittedName>
        <fullName evidence="5">TruB_N domain-containing protein</fullName>
    </submittedName>
</protein>
<dbReference type="SUPFAM" id="SSF55120">
    <property type="entry name" value="Pseudouridine synthase"/>
    <property type="match status" value="1"/>
</dbReference>
<evidence type="ECO:0000313" key="4">
    <source>
        <dbReference type="Proteomes" id="UP000046395"/>
    </source>
</evidence>
<evidence type="ECO:0000313" key="5">
    <source>
        <dbReference type="WBParaSite" id="TMUE_3000014467.1"/>
    </source>
</evidence>
<dbReference type="InterPro" id="IPR020103">
    <property type="entry name" value="PsdUridine_synth_cat_dom_sf"/>
</dbReference>
<dbReference type="InterPro" id="IPR039048">
    <property type="entry name" value="Trub2"/>
</dbReference>
<accession>A0A5S6R5H8</accession>
<sequence>MLIRTASEAWRLLNGVCSLYKPSETTIEGMTKLLVNTLSKELNEMDNVPLKLYRRPVFREDPKTAELKIVDYVPQIDYTDHPLVIGKRYLPIDFNVQCIQRLGYFTSGICMFGINDGCDLMVPKIKKSRFVHAYRVTGLFGRATLDQTVRSKIVEKATYGHVTKARMDAVLAKLEAENAKAAFSFAGVDMQSQRAFELATRGLVRPREDSSAIFYRLKCLQLRGPFFTLEVQCINESDDCLKTLIHELGLSMKTVASCVSIKKVRDGPFDLDLCLLDKHWNLENIINNIGACQQAMESVDCDRTLNGNKRPLAIGVDTIASDDDPSAEETEFVNPPENRSYDQVEFEEDYSSSQSTQLSIRNTASIRKVSSLGNCQAEPNV</sequence>
<evidence type="ECO:0000256" key="1">
    <source>
        <dbReference type="ARBA" id="ARBA00008999"/>
    </source>
</evidence>
<dbReference type="Proteomes" id="UP000046395">
    <property type="component" value="Unassembled WGS sequence"/>
</dbReference>
<dbReference type="Gene3D" id="3.30.2350.10">
    <property type="entry name" value="Pseudouridine synthase"/>
    <property type="match status" value="1"/>
</dbReference>
<dbReference type="STRING" id="70415.A0A5S6R5H8"/>
<dbReference type="GO" id="GO:0009982">
    <property type="term" value="F:pseudouridine synthase activity"/>
    <property type="evidence" value="ECO:0007669"/>
    <property type="project" value="InterPro"/>
</dbReference>